<keyword evidence="3 9" id="KW-1003">Cell membrane</keyword>
<accession>A0ABX0K0K3</accession>
<comment type="similarity">
    <text evidence="2 9">Belongs to the CN hydrolase family. Apolipoprotein N-acyltransferase subfamily.</text>
</comment>
<evidence type="ECO:0000256" key="9">
    <source>
        <dbReference type="HAMAP-Rule" id="MF_01148"/>
    </source>
</evidence>
<organism evidence="11 12">
    <name type="scientific">Acetobacter conturbans</name>
    <dbReference type="NCBI Taxonomy" id="1737472"/>
    <lineage>
        <taxon>Bacteria</taxon>
        <taxon>Pseudomonadati</taxon>
        <taxon>Pseudomonadota</taxon>
        <taxon>Alphaproteobacteria</taxon>
        <taxon>Acetobacterales</taxon>
        <taxon>Acetobacteraceae</taxon>
        <taxon>Acetobacter</taxon>
    </lineage>
</organism>
<dbReference type="Pfam" id="PF00795">
    <property type="entry name" value="CN_hydrolase"/>
    <property type="match status" value="1"/>
</dbReference>
<dbReference type="PROSITE" id="PS50263">
    <property type="entry name" value="CN_HYDROLASE"/>
    <property type="match status" value="1"/>
</dbReference>
<feature type="transmembrane region" description="Helical" evidence="9">
    <location>
        <begin position="172"/>
        <end position="191"/>
    </location>
</feature>
<dbReference type="InterPro" id="IPR045378">
    <property type="entry name" value="LNT_N"/>
</dbReference>
<evidence type="ECO:0000256" key="7">
    <source>
        <dbReference type="ARBA" id="ARBA00023136"/>
    </source>
</evidence>
<keyword evidence="7 9" id="KW-0472">Membrane</keyword>
<evidence type="ECO:0000256" key="8">
    <source>
        <dbReference type="ARBA" id="ARBA00023315"/>
    </source>
</evidence>
<feature type="transmembrane region" description="Helical" evidence="9">
    <location>
        <begin position="63"/>
        <end position="83"/>
    </location>
</feature>
<comment type="pathway">
    <text evidence="9">Protein modification; lipoprotein biosynthesis (N-acyl transfer).</text>
</comment>
<evidence type="ECO:0000256" key="1">
    <source>
        <dbReference type="ARBA" id="ARBA00004651"/>
    </source>
</evidence>
<dbReference type="CDD" id="cd07571">
    <property type="entry name" value="ALP_N-acyl_transferase"/>
    <property type="match status" value="1"/>
</dbReference>
<keyword evidence="8 9" id="KW-0012">Acyltransferase</keyword>
<feature type="transmembrane region" description="Helical" evidence="9">
    <location>
        <begin position="130"/>
        <end position="152"/>
    </location>
</feature>
<dbReference type="Pfam" id="PF20154">
    <property type="entry name" value="LNT_N"/>
    <property type="match status" value="1"/>
</dbReference>
<protein>
    <recommendedName>
        <fullName evidence="9">Apolipoprotein N-acyltransferase</fullName>
        <shortName evidence="9">ALP N-acyltransferase</shortName>
        <ecNumber evidence="9">2.3.1.269</ecNumber>
    </recommendedName>
</protein>
<evidence type="ECO:0000259" key="10">
    <source>
        <dbReference type="PROSITE" id="PS50263"/>
    </source>
</evidence>
<name>A0ABX0K0K3_9PROT</name>
<dbReference type="InterPro" id="IPR004563">
    <property type="entry name" value="Apolipo_AcylTrfase"/>
</dbReference>
<keyword evidence="4 9" id="KW-0808">Transferase</keyword>
<feature type="transmembrane region" description="Helical" evidence="9">
    <location>
        <begin position="95"/>
        <end position="118"/>
    </location>
</feature>
<evidence type="ECO:0000256" key="6">
    <source>
        <dbReference type="ARBA" id="ARBA00022989"/>
    </source>
</evidence>
<evidence type="ECO:0000313" key="12">
    <source>
        <dbReference type="Proteomes" id="UP000631653"/>
    </source>
</evidence>
<sequence>MSEVGKPSRFRRLILTLKSMGGPLLAGAAAAFTFPPLHLLPILPFAFLVLMRGIDRAQTMRQAAWAGFAFGFGLHAVGLYWLINAILIRASEFWWFVPFPSMGCALILAPFAAVPAALCRVVPAGWRRGVLFAALWTLCDMGRLFLFSGFTWNPLGSDWAFHGLAGDVMIQPVAWIGVDGLTLLTVILAVTMPLERRAMVGGGIVLVVWASLGAARFYGLQAQESVASGNATSPTVVLVQGNVPEQEKISRADMQAVFERYLRLTRQGVVQAVEETGRAQGPAHPVVYVWPETAFPGVLEEDAFARSMIARTASGATAGVIGTLRIGSDQHWRNSVVALDEDGKVEGVYDKATLVPFGEYQPRFLPLQVVPGGGMTPGPGPLSWHLSGLSAVGPLVCYEVIFSGHVVDRHDRPDWLVNVTNDAWYGNSAGPRQHLAAVRLRAVEEGLPIARAANTGVSIVYDARGHDLGRLEWGVTGVLIRALPAPLPPTPFARFGQAIPVGLCLFAALVTFPWRPRKSYGRGS</sequence>
<evidence type="ECO:0000256" key="4">
    <source>
        <dbReference type="ARBA" id="ARBA00022679"/>
    </source>
</evidence>
<keyword evidence="6 9" id="KW-1133">Transmembrane helix</keyword>
<feature type="domain" description="CN hydrolase" evidence="10">
    <location>
        <begin position="239"/>
        <end position="489"/>
    </location>
</feature>
<gene>
    <name evidence="9 11" type="primary">lnt</name>
    <name evidence="11" type="ORF">GOB81_04170</name>
</gene>
<dbReference type="NCBIfam" id="TIGR00546">
    <property type="entry name" value="lnt"/>
    <property type="match status" value="1"/>
</dbReference>
<proteinExistence type="inferred from homology"/>
<dbReference type="PANTHER" id="PTHR38686">
    <property type="entry name" value="APOLIPOPROTEIN N-ACYLTRANSFERASE"/>
    <property type="match status" value="1"/>
</dbReference>
<evidence type="ECO:0000313" key="11">
    <source>
        <dbReference type="EMBL" id="NHN87828.1"/>
    </source>
</evidence>
<evidence type="ECO:0000256" key="3">
    <source>
        <dbReference type="ARBA" id="ARBA00022475"/>
    </source>
</evidence>
<dbReference type="InterPro" id="IPR003010">
    <property type="entry name" value="C-N_Hydrolase"/>
</dbReference>
<reference evidence="11 12" key="1">
    <citation type="journal article" date="2020" name="Int. J. Syst. Evol. Microbiol.">
        <title>Novel acetic acid bacteria from cider fermentations: Acetobacter conturbans sp. nov. and Acetobacter fallax sp. nov.</title>
        <authorList>
            <person name="Sombolestani A.S."/>
            <person name="Cleenwerck I."/>
            <person name="Cnockaert M."/>
            <person name="Borremans W."/>
            <person name="Wieme A.D."/>
            <person name="De Vuyst L."/>
            <person name="Vandamme P."/>
        </authorList>
    </citation>
    <scope>NUCLEOTIDE SEQUENCE [LARGE SCALE GENOMIC DNA]</scope>
    <source>
        <strain evidence="11 12">LMG 1627</strain>
    </source>
</reference>
<feature type="transmembrane region" description="Helical" evidence="9">
    <location>
        <begin position="198"/>
        <end position="218"/>
    </location>
</feature>
<dbReference type="InterPro" id="IPR036526">
    <property type="entry name" value="C-N_Hydrolase_sf"/>
</dbReference>
<keyword evidence="12" id="KW-1185">Reference proteome</keyword>
<dbReference type="EMBL" id="WOSY01000003">
    <property type="protein sequence ID" value="NHN87828.1"/>
    <property type="molecule type" value="Genomic_DNA"/>
</dbReference>
<feature type="transmembrane region" description="Helical" evidence="9">
    <location>
        <begin position="24"/>
        <end position="51"/>
    </location>
</feature>
<evidence type="ECO:0000256" key="5">
    <source>
        <dbReference type="ARBA" id="ARBA00022692"/>
    </source>
</evidence>
<dbReference type="SUPFAM" id="SSF56317">
    <property type="entry name" value="Carbon-nitrogen hydrolase"/>
    <property type="match status" value="1"/>
</dbReference>
<comment type="catalytic activity">
    <reaction evidence="9">
        <text>N-terminal S-1,2-diacyl-sn-glyceryl-L-cysteinyl-[lipoprotein] + a glycerophospholipid = N-acyl-S-1,2-diacyl-sn-glyceryl-L-cysteinyl-[lipoprotein] + a 2-acyl-sn-glycero-3-phospholipid + H(+)</text>
        <dbReference type="Rhea" id="RHEA:48228"/>
        <dbReference type="Rhea" id="RHEA-COMP:14681"/>
        <dbReference type="Rhea" id="RHEA-COMP:14684"/>
        <dbReference type="ChEBI" id="CHEBI:15378"/>
        <dbReference type="ChEBI" id="CHEBI:136912"/>
        <dbReference type="ChEBI" id="CHEBI:140656"/>
        <dbReference type="ChEBI" id="CHEBI:140657"/>
        <dbReference type="ChEBI" id="CHEBI:140660"/>
        <dbReference type="EC" id="2.3.1.269"/>
    </reaction>
</comment>
<dbReference type="HAMAP" id="MF_01148">
    <property type="entry name" value="Lnt"/>
    <property type="match status" value="1"/>
</dbReference>
<comment type="subcellular location">
    <subcellularLocation>
        <location evidence="1 9">Cell membrane</location>
        <topology evidence="1 9">Multi-pass membrane protein</topology>
    </subcellularLocation>
</comment>
<dbReference type="Proteomes" id="UP000631653">
    <property type="component" value="Unassembled WGS sequence"/>
</dbReference>
<dbReference type="Gene3D" id="3.60.110.10">
    <property type="entry name" value="Carbon-nitrogen hydrolase"/>
    <property type="match status" value="1"/>
</dbReference>
<keyword evidence="5 9" id="KW-0812">Transmembrane</keyword>
<dbReference type="EC" id="2.3.1.269" evidence="9"/>
<dbReference type="PANTHER" id="PTHR38686:SF1">
    <property type="entry name" value="APOLIPOPROTEIN N-ACYLTRANSFERASE"/>
    <property type="match status" value="1"/>
</dbReference>
<comment type="caution">
    <text evidence="11">The sequence shown here is derived from an EMBL/GenBank/DDBJ whole genome shotgun (WGS) entry which is preliminary data.</text>
</comment>
<evidence type="ECO:0000256" key="2">
    <source>
        <dbReference type="ARBA" id="ARBA00010065"/>
    </source>
</evidence>
<comment type="function">
    <text evidence="9">Catalyzes the phospholipid dependent N-acylation of the N-terminal cysteine of apolipoprotein, the last step in lipoprotein maturation.</text>
</comment>